<evidence type="ECO:0000313" key="2">
    <source>
        <dbReference type="Proteomes" id="UP000034098"/>
    </source>
</evidence>
<dbReference type="EMBL" id="JYJA01000028">
    <property type="protein sequence ID" value="KJL44141.1"/>
    <property type="molecule type" value="Genomic_DNA"/>
</dbReference>
<reference evidence="1 2" key="1">
    <citation type="submission" date="2015-02" db="EMBL/GenBank/DDBJ databases">
        <title>Draft genome sequences of ten Microbacterium spp. with emphasis on heavy metal contaminated environments.</title>
        <authorList>
            <person name="Corretto E."/>
        </authorList>
    </citation>
    <scope>NUCLEOTIDE SEQUENCE [LARGE SCALE GENOMIC DNA]</scope>
    <source>
        <strain evidence="1 2">DSM 8608</strain>
    </source>
</reference>
<proteinExistence type="predicted"/>
<comment type="caution">
    <text evidence="1">The sequence shown here is derived from an EMBL/GenBank/DDBJ whole genome shotgun (WGS) entry which is preliminary data.</text>
</comment>
<keyword evidence="2" id="KW-1185">Reference proteome</keyword>
<accession>A0A0M2HC26</accession>
<protein>
    <submittedName>
        <fullName evidence="1">Uncharacterized protein</fullName>
    </submittedName>
</protein>
<dbReference type="AlphaFoldDB" id="A0A0M2HC26"/>
<organism evidence="1 2">
    <name type="scientific">Microbacterium trichothecenolyticum</name>
    <name type="common">Aureobacterium trichothecenolyticum</name>
    <dbReference type="NCBI Taxonomy" id="69370"/>
    <lineage>
        <taxon>Bacteria</taxon>
        <taxon>Bacillati</taxon>
        <taxon>Actinomycetota</taxon>
        <taxon>Actinomycetes</taxon>
        <taxon>Micrococcales</taxon>
        <taxon>Microbacteriaceae</taxon>
        <taxon>Microbacterium</taxon>
    </lineage>
</organism>
<dbReference type="PATRIC" id="fig|69370.6.peg.1135"/>
<evidence type="ECO:0000313" key="1">
    <source>
        <dbReference type="EMBL" id="KJL44141.1"/>
    </source>
</evidence>
<name>A0A0M2HC26_MICTR</name>
<gene>
    <name evidence="1" type="ORF">RS82_01104</name>
</gene>
<sequence length="33" mass="3710">MTYPIEQPDTAALLDARYLLHERVGEGGMAEVY</sequence>
<dbReference type="Proteomes" id="UP000034098">
    <property type="component" value="Unassembled WGS sequence"/>
</dbReference>